<keyword evidence="4" id="KW-1185">Reference proteome</keyword>
<evidence type="ECO:0000256" key="2">
    <source>
        <dbReference type="SAM" id="MobiDB-lite"/>
    </source>
</evidence>
<evidence type="ECO:0000313" key="3">
    <source>
        <dbReference type="EMBL" id="PTB71023.1"/>
    </source>
</evidence>
<dbReference type="OrthoDB" id="6417021at2759"/>
<dbReference type="GeneID" id="36604133"/>
<dbReference type="AlphaFoldDB" id="A0A2T4BNX8"/>
<evidence type="ECO:0000313" key="4">
    <source>
        <dbReference type="Proteomes" id="UP000241546"/>
    </source>
</evidence>
<organism evidence="3 4">
    <name type="scientific">Trichoderma citrinoviride</name>
    <dbReference type="NCBI Taxonomy" id="58853"/>
    <lineage>
        <taxon>Eukaryota</taxon>
        <taxon>Fungi</taxon>
        <taxon>Dikarya</taxon>
        <taxon>Ascomycota</taxon>
        <taxon>Pezizomycotina</taxon>
        <taxon>Sordariomycetes</taxon>
        <taxon>Hypocreomycetidae</taxon>
        <taxon>Hypocreales</taxon>
        <taxon>Hypocreaceae</taxon>
        <taxon>Trichoderma</taxon>
    </lineage>
</organism>
<comment type="similarity">
    <text evidence="1">Belongs to the TTI2 family.</text>
</comment>
<sequence length="467" mass="51663">SFSMHETLLGDANRERLHAIQPQPAQAKDFNLQDASSRLCDAVAPEALRDIGIELFRHLDALLASRANKDEENPPSEPAQASSSISAEQLSYARSLIVPVAEKLLNLSKDGMNNDAPAVDYTTRSLAAEVGLALLTLISLLPTPSSPPLPIDDAALIHVVTYTDDKDPWTTTQSSRLAIRLLEASLTDDDRRDTFIIQSLLNDTLRPQFAKSSSTRLTPSGRPLQVPHQPGSSRQPGTQLDSLSQEHEKLHAASSFKWAVTSCSRTATGRHWPLFLPILLSLAEDINTAVRLKGLSILLLFLDKCPPKTILSAGVDNVIQDAVFPTLLFLPDTTPESESLQLLYPAYQVLLRVAQLDPDPKSVRRRRFLDKLLRDGVFTGHFHASQHVRIVQVLMNVIKDIVSCLGLFSAKHLQVKKHRHVDTSHTTAFSVLTKNSSRRTSSACSRLRYQTPSSRNTRRSSVQLPKR</sequence>
<protein>
    <submittedName>
        <fullName evidence="3">Uncharacterized protein</fullName>
    </submittedName>
</protein>
<reference evidence="4" key="1">
    <citation type="submission" date="2016-07" db="EMBL/GenBank/DDBJ databases">
        <title>Multiple horizontal gene transfer events from other fungi enriched the ability of initially mycotrophic Trichoderma (Ascomycota) to feed on dead plant biomass.</title>
        <authorList>
            <consortium name="DOE Joint Genome Institute"/>
            <person name="Atanasova L."/>
            <person name="Chenthamara K."/>
            <person name="Zhang J."/>
            <person name="Grujic M."/>
            <person name="Henrissat B."/>
            <person name="Kuo A."/>
            <person name="Aerts A."/>
            <person name="Salamov A."/>
            <person name="Lipzen A."/>
            <person name="Labutti K."/>
            <person name="Barry K."/>
            <person name="Miao Y."/>
            <person name="Rahimi M.J."/>
            <person name="Shen Q."/>
            <person name="Grigoriev I.V."/>
            <person name="Kubicek C.P."/>
            <person name="Druzhinina I.S."/>
        </authorList>
    </citation>
    <scope>NUCLEOTIDE SEQUENCE [LARGE SCALE GENOMIC DNA]</scope>
    <source>
        <strain evidence="4">TUCIM 6016</strain>
    </source>
</reference>
<dbReference type="InterPro" id="IPR016024">
    <property type="entry name" value="ARM-type_fold"/>
</dbReference>
<name>A0A2T4BNX8_9HYPO</name>
<dbReference type="InterPro" id="IPR018870">
    <property type="entry name" value="Tti2"/>
</dbReference>
<feature type="region of interest" description="Disordered" evidence="2">
    <location>
        <begin position="211"/>
        <end position="244"/>
    </location>
</feature>
<dbReference type="GO" id="GO:0110078">
    <property type="term" value="C:TTT Hsp90 cochaperone complex"/>
    <property type="evidence" value="ECO:0007669"/>
    <property type="project" value="InterPro"/>
</dbReference>
<dbReference type="EMBL" id="KZ680207">
    <property type="protein sequence ID" value="PTB71023.1"/>
    <property type="molecule type" value="Genomic_DNA"/>
</dbReference>
<gene>
    <name evidence="3" type="ORF">BBK36DRAFT_1176357</name>
</gene>
<evidence type="ECO:0000256" key="1">
    <source>
        <dbReference type="ARBA" id="ARBA00034736"/>
    </source>
</evidence>
<feature type="compositionally biased region" description="Polar residues" evidence="2">
    <location>
        <begin position="230"/>
        <end position="243"/>
    </location>
</feature>
<accession>A0A2T4BNX8</accession>
<dbReference type="GO" id="GO:0005634">
    <property type="term" value="C:nucleus"/>
    <property type="evidence" value="ECO:0007669"/>
    <property type="project" value="TreeGrafter"/>
</dbReference>
<dbReference type="Proteomes" id="UP000241546">
    <property type="component" value="Unassembled WGS sequence"/>
</dbReference>
<dbReference type="RefSeq" id="XP_024754343.1">
    <property type="nucleotide sequence ID" value="XM_024896015.1"/>
</dbReference>
<dbReference type="PANTHER" id="PTHR32226">
    <property type="entry name" value="TELO2-INTERACTING PROTEIN 2"/>
    <property type="match status" value="1"/>
</dbReference>
<dbReference type="Pfam" id="PF10521">
    <property type="entry name" value="Tti2"/>
    <property type="match status" value="1"/>
</dbReference>
<feature type="region of interest" description="Disordered" evidence="2">
    <location>
        <begin position="442"/>
        <end position="467"/>
    </location>
</feature>
<feature type="non-terminal residue" evidence="3">
    <location>
        <position position="1"/>
    </location>
</feature>
<dbReference type="PANTHER" id="PTHR32226:SF2">
    <property type="entry name" value="TELO2-INTERACTING PROTEIN 2"/>
    <property type="match status" value="1"/>
</dbReference>
<dbReference type="GO" id="GO:0005829">
    <property type="term" value="C:cytosol"/>
    <property type="evidence" value="ECO:0007669"/>
    <property type="project" value="TreeGrafter"/>
</dbReference>
<dbReference type="SUPFAM" id="SSF48371">
    <property type="entry name" value="ARM repeat"/>
    <property type="match status" value="1"/>
</dbReference>
<proteinExistence type="inferred from homology"/>